<sequence length="247" mass="28518">MPKLVEMCILSWKHYNPDYEIIIIDKASLPLYVTIDIGSLRHANDSPARFSDFVRLHVLSVHGGIWMDASVICQAPLDWIFAMQEARGFEFFAYRNRKHTLPELVGVCDVIETSVFACVPGAAMVIKWRDELMRINDYRDVTDYISAVQADGINLQNANIEPYWVVYVAQIAMLQRNPELNMTIFLEEACDTIMASYCARDAPSDLTDQVRNIYEGRFKDQPLIKLTHWERQKIAEMYPDLKPLFAF</sequence>
<dbReference type="GO" id="GO:0016757">
    <property type="term" value="F:glycosyltransferase activity"/>
    <property type="evidence" value="ECO:0007669"/>
    <property type="project" value="InterPro"/>
</dbReference>
<dbReference type="Pfam" id="PF05704">
    <property type="entry name" value="Caps_synth"/>
    <property type="match status" value="1"/>
</dbReference>
<proteinExistence type="predicted"/>
<dbReference type="OrthoDB" id="409543at2759"/>
<dbReference type="InterPro" id="IPR029044">
    <property type="entry name" value="Nucleotide-diphossugar_trans"/>
</dbReference>
<dbReference type="Proteomes" id="UP000236333">
    <property type="component" value="Unassembled WGS sequence"/>
</dbReference>
<protein>
    <submittedName>
        <fullName evidence="1">Uncharacterized protein</fullName>
    </submittedName>
</protein>
<keyword evidence="2" id="KW-1185">Reference proteome</keyword>
<dbReference type="SUPFAM" id="SSF53448">
    <property type="entry name" value="Nucleotide-diphospho-sugar transferases"/>
    <property type="match status" value="1"/>
</dbReference>
<accession>A0A2J8AJ82</accession>
<dbReference type="InterPro" id="IPR008441">
    <property type="entry name" value="AfumC-like_glycosyl_Trfase"/>
</dbReference>
<organism evidence="1 2">
    <name type="scientific">Tetrabaena socialis</name>
    <dbReference type="NCBI Taxonomy" id="47790"/>
    <lineage>
        <taxon>Eukaryota</taxon>
        <taxon>Viridiplantae</taxon>
        <taxon>Chlorophyta</taxon>
        <taxon>core chlorophytes</taxon>
        <taxon>Chlorophyceae</taxon>
        <taxon>CS clade</taxon>
        <taxon>Chlamydomonadales</taxon>
        <taxon>Tetrabaenaceae</taxon>
        <taxon>Tetrabaena</taxon>
    </lineage>
</organism>
<reference evidence="1 2" key="1">
    <citation type="journal article" date="2017" name="Mol. Biol. Evol.">
        <title>The 4-celled Tetrabaena socialis nuclear genome reveals the essential components for genetic control of cell number at the origin of multicellularity in the volvocine lineage.</title>
        <authorList>
            <person name="Featherston J."/>
            <person name="Arakaki Y."/>
            <person name="Hanschen E.R."/>
            <person name="Ferris P.J."/>
            <person name="Michod R.E."/>
            <person name="Olson B.J.S.C."/>
            <person name="Nozaki H."/>
            <person name="Durand P.M."/>
        </authorList>
    </citation>
    <scope>NUCLEOTIDE SEQUENCE [LARGE SCALE GENOMIC DNA]</scope>
    <source>
        <strain evidence="1 2">NIES-571</strain>
    </source>
</reference>
<evidence type="ECO:0000313" key="2">
    <source>
        <dbReference type="Proteomes" id="UP000236333"/>
    </source>
</evidence>
<dbReference type="Gene3D" id="3.90.550.20">
    <property type="match status" value="1"/>
</dbReference>
<dbReference type="EMBL" id="PGGS01000007">
    <property type="protein sequence ID" value="PNH12577.1"/>
    <property type="molecule type" value="Genomic_DNA"/>
</dbReference>
<gene>
    <name evidence="1" type="ORF">TSOC_000513</name>
</gene>
<evidence type="ECO:0000313" key="1">
    <source>
        <dbReference type="EMBL" id="PNH12577.1"/>
    </source>
</evidence>
<dbReference type="AlphaFoldDB" id="A0A2J8AJ82"/>
<name>A0A2J8AJ82_9CHLO</name>
<comment type="caution">
    <text evidence="1">The sequence shown here is derived from an EMBL/GenBank/DDBJ whole genome shotgun (WGS) entry which is preliminary data.</text>
</comment>